<name>A0AAV1H9T3_XYRNO</name>
<evidence type="ECO:0000313" key="2">
    <source>
        <dbReference type="EMBL" id="CAJ1082782.1"/>
    </source>
</evidence>
<organism evidence="2 3">
    <name type="scientific">Xyrichtys novacula</name>
    <name type="common">Pearly razorfish</name>
    <name type="synonym">Hemipteronotus novacula</name>
    <dbReference type="NCBI Taxonomy" id="13765"/>
    <lineage>
        <taxon>Eukaryota</taxon>
        <taxon>Metazoa</taxon>
        <taxon>Chordata</taxon>
        <taxon>Craniata</taxon>
        <taxon>Vertebrata</taxon>
        <taxon>Euteleostomi</taxon>
        <taxon>Actinopterygii</taxon>
        <taxon>Neopterygii</taxon>
        <taxon>Teleostei</taxon>
        <taxon>Neoteleostei</taxon>
        <taxon>Acanthomorphata</taxon>
        <taxon>Eupercaria</taxon>
        <taxon>Labriformes</taxon>
        <taxon>Labridae</taxon>
        <taxon>Xyrichtys</taxon>
    </lineage>
</organism>
<evidence type="ECO:0000256" key="1">
    <source>
        <dbReference type="SAM" id="MobiDB-lite"/>
    </source>
</evidence>
<dbReference type="AlphaFoldDB" id="A0AAV1H9T3"/>
<feature type="region of interest" description="Disordered" evidence="1">
    <location>
        <begin position="25"/>
        <end position="45"/>
    </location>
</feature>
<dbReference type="EMBL" id="OY660884">
    <property type="protein sequence ID" value="CAJ1082782.1"/>
    <property type="molecule type" value="Genomic_DNA"/>
</dbReference>
<proteinExistence type="predicted"/>
<accession>A0AAV1H9T3</accession>
<gene>
    <name evidence="2" type="ORF">XNOV1_A004060</name>
</gene>
<dbReference type="Proteomes" id="UP001178508">
    <property type="component" value="Chromosome 21"/>
</dbReference>
<evidence type="ECO:0000313" key="3">
    <source>
        <dbReference type="Proteomes" id="UP001178508"/>
    </source>
</evidence>
<sequence length="59" mass="6353">MAAAFLHQRLAATYHQLSYPLRKPPPLLSSSSSSPPPPPPLLSLCSPSAKSGLRWCLQV</sequence>
<keyword evidence="3" id="KW-1185">Reference proteome</keyword>
<reference evidence="2" key="1">
    <citation type="submission" date="2023-08" db="EMBL/GenBank/DDBJ databases">
        <authorList>
            <person name="Alioto T."/>
            <person name="Alioto T."/>
            <person name="Gomez Garrido J."/>
        </authorList>
    </citation>
    <scope>NUCLEOTIDE SEQUENCE</scope>
</reference>
<protein>
    <submittedName>
        <fullName evidence="2">Uncharacterized protein</fullName>
    </submittedName>
</protein>